<proteinExistence type="predicted"/>
<evidence type="ECO:0000313" key="2">
    <source>
        <dbReference type="Proteomes" id="UP000789759"/>
    </source>
</evidence>
<protein>
    <submittedName>
        <fullName evidence="1">15503_t:CDS:1</fullName>
    </submittedName>
</protein>
<dbReference type="OrthoDB" id="2426688at2759"/>
<accession>A0A9N9I5L5</accession>
<name>A0A9N9I5L5_9GLOM</name>
<keyword evidence="2" id="KW-1185">Reference proteome</keyword>
<reference evidence="1" key="1">
    <citation type="submission" date="2021-06" db="EMBL/GenBank/DDBJ databases">
        <authorList>
            <person name="Kallberg Y."/>
            <person name="Tangrot J."/>
            <person name="Rosling A."/>
        </authorList>
    </citation>
    <scope>NUCLEOTIDE SEQUENCE</scope>
    <source>
        <strain evidence="1">FL966</strain>
    </source>
</reference>
<organism evidence="1 2">
    <name type="scientific">Cetraspora pellucida</name>
    <dbReference type="NCBI Taxonomy" id="1433469"/>
    <lineage>
        <taxon>Eukaryota</taxon>
        <taxon>Fungi</taxon>
        <taxon>Fungi incertae sedis</taxon>
        <taxon>Mucoromycota</taxon>
        <taxon>Glomeromycotina</taxon>
        <taxon>Glomeromycetes</taxon>
        <taxon>Diversisporales</taxon>
        <taxon>Gigasporaceae</taxon>
        <taxon>Cetraspora</taxon>
    </lineage>
</organism>
<dbReference type="EMBL" id="CAJVQA010013045">
    <property type="protein sequence ID" value="CAG8721467.1"/>
    <property type="molecule type" value="Genomic_DNA"/>
</dbReference>
<comment type="caution">
    <text evidence="1">The sequence shown here is derived from an EMBL/GenBank/DDBJ whole genome shotgun (WGS) entry which is preliminary data.</text>
</comment>
<evidence type="ECO:0000313" key="1">
    <source>
        <dbReference type="EMBL" id="CAG8721467.1"/>
    </source>
</evidence>
<sequence length="199" mass="23146">MNKIKKRKENSDANIKKRISLTSVQKKELCEKKHSNPNLKDVKLAKEADILLFAENLNDSSISVFEKTELEDFVSEKTELEVEIINLIEHLLINDSLNIQEYIKIDNYMNIEEDLTVNDIVNIVNGQDESESEKEHEEIVKIGDAIIEFDNLIKYIQQNNLEITSSLIKKLCSLKKYIIYLRNESKRQAMLEEFISLTV</sequence>
<dbReference type="Proteomes" id="UP000789759">
    <property type="component" value="Unassembled WGS sequence"/>
</dbReference>
<dbReference type="AlphaFoldDB" id="A0A9N9I5L5"/>
<gene>
    <name evidence="1" type="ORF">CPELLU_LOCUS12919</name>
</gene>